<keyword evidence="7" id="KW-0862">Zinc</keyword>
<dbReference type="GO" id="GO:0004222">
    <property type="term" value="F:metalloendopeptidase activity"/>
    <property type="evidence" value="ECO:0007669"/>
    <property type="project" value="InterPro"/>
</dbReference>
<dbReference type="SUPFAM" id="SSF55486">
    <property type="entry name" value="Metalloproteases ('zincins'), catalytic domain"/>
    <property type="match status" value="1"/>
</dbReference>
<dbReference type="GO" id="GO:0046872">
    <property type="term" value="F:metal ion binding"/>
    <property type="evidence" value="ECO:0007669"/>
    <property type="project" value="UniProtKB-KW"/>
</dbReference>
<evidence type="ECO:0000313" key="9">
    <source>
        <dbReference type="Proteomes" id="UP000229570"/>
    </source>
</evidence>
<dbReference type="EMBL" id="PCVL01000016">
    <property type="protein sequence ID" value="PIQ72710.1"/>
    <property type="molecule type" value="Genomic_DNA"/>
</dbReference>
<dbReference type="GO" id="GO:0006364">
    <property type="term" value="P:rRNA processing"/>
    <property type="evidence" value="ECO:0007669"/>
    <property type="project" value="InterPro"/>
</dbReference>
<dbReference type="Proteomes" id="UP000229570">
    <property type="component" value="Unassembled WGS sequence"/>
</dbReference>
<accession>A0A2H0KN78</accession>
<sequence>MRISLPPLKRNNFIKSPQSFGKKKKKKEEKIVMLEKQKCTEDMINVISSSRYKLDRSRIRKLVSDILVAKGISETIIVNLIFVGRNKMKKLSETYKKESETLPVLSFTYDEKNKDEEVLLGEIVICYPQAVLLAAERNRRVEETIMTLIKHGIDNLLK</sequence>
<dbReference type="Pfam" id="PF02130">
    <property type="entry name" value="YbeY"/>
    <property type="match status" value="1"/>
</dbReference>
<name>A0A2H0KN78_9BACT</name>
<dbReference type="AlphaFoldDB" id="A0A2H0KN78"/>
<dbReference type="Gene3D" id="3.40.390.30">
    <property type="entry name" value="Metalloproteases ('zincins'), catalytic domain"/>
    <property type="match status" value="1"/>
</dbReference>
<comment type="cofactor">
    <cofactor evidence="1">
        <name>Zn(2+)</name>
        <dbReference type="ChEBI" id="CHEBI:29105"/>
    </cofactor>
</comment>
<keyword evidence="4" id="KW-0479">Metal-binding</keyword>
<proteinExistence type="inferred from homology"/>
<organism evidence="8 9">
    <name type="scientific">Candidatus Roizmanbacteria bacterium CG11_big_fil_rev_8_21_14_0_20_35_14</name>
    <dbReference type="NCBI Taxonomy" id="1974855"/>
    <lineage>
        <taxon>Bacteria</taxon>
        <taxon>Candidatus Roizmaniibacteriota</taxon>
    </lineage>
</organism>
<dbReference type="InterPro" id="IPR023091">
    <property type="entry name" value="MetalPrtase_cat_dom_sf_prd"/>
</dbReference>
<reference evidence="8 9" key="1">
    <citation type="submission" date="2017-09" db="EMBL/GenBank/DDBJ databases">
        <title>Depth-based differentiation of microbial function through sediment-hosted aquifers and enrichment of novel symbionts in the deep terrestrial subsurface.</title>
        <authorList>
            <person name="Probst A.J."/>
            <person name="Ladd B."/>
            <person name="Jarett J.K."/>
            <person name="Geller-Mcgrath D.E."/>
            <person name="Sieber C.M."/>
            <person name="Emerson J.B."/>
            <person name="Anantharaman K."/>
            <person name="Thomas B.C."/>
            <person name="Malmstrom R."/>
            <person name="Stieglmeier M."/>
            <person name="Klingl A."/>
            <person name="Woyke T."/>
            <person name="Ryan C.M."/>
            <person name="Banfield J.F."/>
        </authorList>
    </citation>
    <scope>NUCLEOTIDE SEQUENCE [LARGE SCALE GENOMIC DNA]</scope>
    <source>
        <strain evidence="8">CG11_big_fil_rev_8_21_14_0_20_35_14</strain>
    </source>
</reference>
<gene>
    <name evidence="8" type="primary">ybeY</name>
    <name evidence="8" type="ORF">COV86_01575</name>
</gene>
<evidence type="ECO:0000256" key="4">
    <source>
        <dbReference type="ARBA" id="ARBA00022723"/>
    </source>
</evidence>
<evidence type="ECO:0000256" key="2">
    <source>
        <dbReference type="ARBA" id="ARBA00010875"/>
    </source>
</evidence>
<evidence type="ECO:0000256" key="3">
    <source>
        <dbReference type="ARBA" id="ARBA00022722"/>
    </source>
</evidence>
<keyword evidence="5" id="KW-0255">Endonuclease</keyword>
<keyword evidence="3" id="KW-0540">Nuclease</keyword>
<evidence type="ECO:0000256" key="5">
    <source>
        <dbReference type="ARBA" id="ARBA00022759"/>
    </source>
</evidence>
<evidence type="ECO:0000313" key="8">
    <source>
        <dbReference type="EMBL" id="PIQ72710.1"/>
    </source>
</evidence>
<dbReference type="NCBIfam" id="TIGR00043">
    <property type="entry name" value="rRNA maturation RNase YbeY"/>
    <property type="match status" value="1"/>
</dbReference>
<dbReference type="GO" id="GO:0004519">
    <property type="term" value="F:endonuclease activity"/>
    <property type="evidence" value="ECO:0007669"/>
    <property type="project" value="UniProtKB-KW"/>
</dbReference>
<comment type="similarity">
    <text evidence="2">Belongs to the endoribonuclease YbeY family.</text>
</comment>
<comment type="caution">
    <text evidence="8">The sequence shown here is derived from an EMBL/GenBank/DDBJ whole genome shotgun (WGS) entry which is preliminary data.</text>
</comment>
<evidence type="ECO:0000256" key="6">
    <source>
        <dbReference type="ARBA" id="ARBA00022801"/>
    </source>
</evidence>
<dbReference type="InterPro" id="IPR002036">
    <property type="entry name" value="YbeY"/>
</dbReference>
<evidence type="ECO:0000256" key="7">
    <source>
        <dbReference type="ARBA" id="ARBA00022833"/>
    </source>
</evidence>
<keyword evidence="6" id="KW-0378">Hydrolase</keyword>
<evidence type="ECO:0000256" key="1">
    <source>
        <dbReference type="ARBA" id="ARBA00001947"/>
    </source>
</evidence>
<protein>
    <submittedName>
        <fullName evidence="8">rRNA maturation RNase YbeY</fullName>
    </submittedName>
</protein>